<keyword evidence="2" id="KW-1185">Reference proteome</keyword>
<accession>A0ACC0VZY8</accession>
<sequence>MHEDKMSTNKFPANVRGHVKTTEVLQLLNTDLMGPMSVNYQGNARYVLTFIDDYSHFVVILFLKVKSEQERQRVEYQVLPAKPDDRLVVRDPVQTTPADGSQDRLLVVPQHHNDWMSEPLAEETSIAAH</sequence>
<evidence type="ECO:0000313" key="1">
    <source>
        <dbReference type="EMBL" id="KAI9911651.1"/>
    </source>
</evidence>
<proteinExistence type="predicted"/>
<evidence type="ECO:0000313" key="2">
    <source>
        <dbReference type="Proteomes" id="UP001163321"/>
    </source>
</evidence>
<protein>
    <submittedName>
        <fullName evidence="1">Uncharacterized protein</fullName>
    </submittedName>
</protein>
<organism evidence="1 2">
    <name type="scientific">Peronosclerospora sorghi</name>
    <dbReference type="NCBI Taxonomy" id="230839"/>
    <lineage>
        <taxon>Eukaryota</taxon>
        <taxon>Sar</taxon>
        <taxon>Stramenopiles</taxon>
        <taxon>Oomycota</taxon>
        <taxon>Peronosporomycetes</taxon>
        <taxon>Peronosporales</taxon>
        <taxon>Peronosporaceae</taxon>
        <taxon>Peronosclerospora</taxon>
    </lineage>
</organism>
<dbReference type="Proteomes" id="UP001163321">
    <property type="component" value="Chromosome 5"/>
</dbReference>
<comment type="caution">
    <text evidence="1">The sequence shown here is derived from an EMBL/GenBank/DDBJ whole genome shotgun (WGS) entry which is preliminary data.</text>
</comment>
<dbReference type="EMBL" id="CM047584">
    <property type="protein sequence ID" value="KAI9911651.1"/>
    <property type="molecule type" value="Genomic_DNA"/>
</dbReference>
<name>A0ACC0VZY8_9STRA</name>
<gene>
    <name evidence="1" type="ORF">PsorP6_009831</name>
</gene>
<reference evidence="1 2" key="1">
    <citation type="journal article" date="2022" name="bioRxiv">
        <title>The genome of the oomycete Peronosclerospora sorghi, a cosmopolitan pathogen of maize and sorghum, is inflated with dispersed pseudogenes.</title>
        <authorList>
            <person name="Fletcher K."/>
            <person name="Martin F."/>
            <person name="Isakeit T."/>
            <person name="Cavanaugh K."/>
            <person name="Magill C."/>
            <person name="Michelmore R."/>
        </authorList>
    </citation>
    <scope>NUCLEOTIDE SEQUENCE [LARGE SCALE GENOMIC DNA]</scope>
    <source>
        <strain evidence="1">P6</strain>
    </source>
</reference>